<name>A0A2P8CB98_9ACTN</name>
<comment type="caution">
    <text evidence="1">The sequence shown here is derived from an EMBL/GenBank/DDBJ whole genome shotgun (WGS) entry which is preliminary data.</text>
</comment>
<dbReference type="OrthoDB" id="3698318at2"/>
<proteinExistence type="predicted"/>
<dbReference type="AlphaFoldDB" id="A0A2P8CB98"/>
<accession>A0A2P8CB98</accession>
<reference evidence="1 2" key="1">
    <citation type="submission" date="2018-03" db="EMBL/GenBank/DDBJ databases">
        <title>Genomic Encyclopedia of Archaeal and Bacterial Type Strains, Phase II (KMG-II): from individual species to whole genera.</title>
        <authorList>
            <person name="Goeker M."/>
        </authorList>
    </citation>
    <scope>NUCLEOTIDE SEQUENCE [LARGE SCALE GENOMIC DNA]</scope>
    <source>
        <strain evidence="1 2">DSM 45312</strain>
    </source>
</reference>
<gene>
    <name evidence="1" type="ORF">CLV63_1438</name>
</gene>
<protein>
    <submittedName>
        <fullName evidence="1">Uncharacterized protein</fullName>
    </submittedName>
</protein>
<sequence length="117" mass="13456">MAEEKGWWNISIENLAEPLAETLDTANGERRWVVFVEEGQRIGSGGSQWSSEPPQVSYRSRDEACRVALWTARTHRLEARSHPRDRIVIRHDEDHFSVVVEGMVSTWHFRVSVGEVV</sequence>
<dbReference type="RefSeq" id="WP_106587035.1">
    <property type="nucleotide sequence ID" value="NZ_PYGA01000043.1"/>
</dbReference>
<dbReference type="EMBL" id="PYGA01000043">
    <property type="protein sequence ID" value="PSK82238.1"/>
    <property type="molecule type" value="Genomic_DNA"/>
</dbReference>
<evidence type="ECO:0000313" key="2">
    <source>
        <dbReference type="Proteomes" id="UP000240542"/>
    </source>
</evidence>
<keyword evidence="2" id="KW-1185">Reference proteome</keyword>
<organism evidence="1 2">
    <name type="scientific">Murinocardiopsis flavida</name>
    <dbReference type="NCBI Taxonomy" id="645275"/>
    <lineage>
        <taxon>Bacteria</taxon>
        <taxon>Bacillati</taxon>
        <taxon>Actinomycetota</taxon>
        <taxon>Actinomycetes</taxon>
        <taxon>Streptosporangiales</taxon>
        <taxon>Nocardiopsidaceae</taxon>
        <taxon>Murinocardiopsis</taxon>
    </lineage>
</organism>
<dbReference type="Proteomes" id="UP000240542">
    <property type="component" value="Unassembled WGS sequence"/>
</dbReference>
<evidence type="ECO:0000313" key="1">
    <source>
        <dbReference type="EMBL" id="PSK82238.1"/>
    </source>
</evidence>